<evidence type="ECO:0000256" key="5">
    <source>
        <dbReference type="ARBA" id="ARBA00038437"/>
    </source>
</evidence>
<dbReference type="EMBL" id="JAVFWO010000001">
    <property type="protein sequence ID" value="MDQ7876742.1"/>
    <property type="molecule type" value="Genomic_DNA"/>
</dbReference>
<dbReference type="Pfam" id="PF00271">
    <property type="entry name" value="Helicase_C"/>
    <property type="match status" value="1"/>
</dbReference>
<keyword evidence="4" id="KW-0067">ATP-binding</keyword>
<keyword evidence="3 11" id="KW-0347">Helicase</keyword>
<evidence type="ECO:0000259" key="9">
    <source>
        <dbReference type="PROSITE" id="PS51194"/>
    </source>
</evidence>
<reference evidence="11 12" key="1">
    <citation type="submission" date="2023-08" db="EMBL/GenBank/DDBJ databases">
        <title>Microbacterium psychrotolerans sp. nov., a psychrotolerant bacterium isolated from soil in Heilongjiang Province, China.</title>
        <authorList>
            <person name="An P."/>
            <person name="Zhao D."/>
            <person name="Xiang H."/>
        </authorList>
    </citation>
    <scope>NUCLEOTIDE SEQUENCE [LARGE SCALE GENOMIC DNA]</scope>
    <source>
        <strain evidence="11 12">QXD-8</strain>
    </source>
</reference>
<feature type="region of interest" description="Disordered" evidence="7">
    <location>
        <begin position="1"/>
        <end position="201"/>
    </location>
</feature>
<dbReference type="Pfam" id="PF00270">
    <property type="entry name" value="DEAD"/>
    <property type="match status" value="1"/>
</dbReference>
<dbReference type="RefSeq" id="WP_308866145.1">
    <property type="nucleotide sequence ID" value="NZ_JAVFWO010000001.1"/>
</dbReference>
<evidence type="ECO:0000256" key="7">
    <source>
        <dbReference type="SAM" id="MobiDB-lite"/>
    </source>
</evidence>
<keyword evidence="1" id="KW-0547">Nucleotide-binding</keyword>
<dbReference type="InterPro" id="IPR044742">
    <property type="entry name" value="DEAD/DEAH_RhlB"/>
</dbReference>
<evidence type="ECO:0000256" key="3">
    <source>
        <dbReference type="ARBA" id="ARBA00022806"/>
    </source>
</evidence>
<keyword evidence="12" id="KW-1185">Reference proteome</keyword>
<dbReference type="PROSITE" id="PS51192">
    <property type="entry name" value="HELICASE_ATP_BIND_1"/>
    <property type="match status" value="1"/>
</dbReference>
<protein>
    <submittedName>
        <fullName evidence="11">DEAD/DEAH box helicase</fullName>
    </submittedName>
</protein>
<name>A0ABU0YWQ4_9MICO</name>
<dbReference type="GO" id="GO:0004386">
    <property type="term" value="F:helicase activity"/>
    <property type="evidence" value="ECO:0007669"/>
    <property type="project" value="UniProtKB-KW"/>
</dbReference>
<evidence type="ECO:0000256" key="6">
    <source>
        <dbReference type="PROSITE-ProRule" id="PRU00552"/>
    </source>
</evidence>
<dbReference type="PROSITE" id="PS51195">
    <property type="entry name" value="Q_MOTIF"/>
    <property type="match status" value="1"/>
</dbReference>
<dbReference type="SUPFAM" id="SSF52540">
    <property type="entry name" value="P-loop containing nucleoside triphosphate hydrolases"/>
    <property type="match status" value="1"/>
</dbReference>
<feature type="domain" description="DEAD-box RNA helicase Q" evidence="10">
    <location>
        <begin position="219"/>
        <end position="247"/>
    </location>
</feature>
<evidence type="ECO:0000313" key="12">
    <source>
        <dbReference type="Proteomes" id="UP001235133"/>
    </source>
</evidence>
<feature type="domain" description="Helicase ATP-binding" evidence="8">
    <location>
        <begin position="250"/>
        <end position="428"/>
    </location>
</feature>
<organism evidence="11 12">
    <name type="scientific">Microbacterium psychrotolerans</name>
    <dbReference type="NCBI Taxonomy" id="3068321"/>
    <lineage>
        <taxon>Bacteria</taxon>
        <taxon>Bacillati</taxon>
        <taxon>Actinomycetota</taxon>
        <taxon>Actinomycetes</taxon>
        <taxon>Micrococcales</taxon>
        <taxon>Microbacteriaceae</taxon>
        <taxon>Microbacterium</taxon>
    </lineage>
</organism>
<feature type="short sequence motif" description="Q motif" evidence="6">
    <location>
        <begin position="219"/>
        <end position="247"/>
    </location>
</feature>
<dbReference type="SMART" id="SM00490">
    <property type="entry name" value="HELICc"/>
    <property type="match status" value="1"/>
</dbReference>
<dbReference type="InterPro" id="IPR014014">
    <property type="entry name" value="RNA_helicase_DEAD_Q_motif"/>
</dbReference>
<comment type="similarity">
    <text evidence="5">Belongs to the DEAD box helicase family.</text>
</comment>
<dbReference type="InterPro" id="IPR001650">
    <property type="entry name" value="Helicase_C-like"/>
</dbReference>
<gene>
    <name evidence="11" type="ORF">Q9R08_02020</name>
</gene>
<dbReference type="Proteomes" id="UP001235133">
    <property type="component" value="Unassembled WGS sequence"/>
</dbReference>
<comment type="caution">
    <text evidence="11">The sequence shown here is derived from an EMBL/GenBank/DDBJ whole genome shotgun (WGS) entry which is preliminary data.</text>
</comment>
<keyword evidence="2" id="KW-0378">Hydrolase</keyword>
<dbReference type="InterPro" id="IPR011545">
    <property type="entry name" value="DEAD/DEAH_box_helicase_dom"/>
</dbReference>
<feature type="compositionally biased region" description="Basic and acidic residues" evidence="7">
    <location>
        <begin position="32"/>
        <end position="41"/>
    </location>
</feature>
<dbReference type="PROSITE" id="PS51194">
    <property type="entry name" value="HELICASE_CTER"/>
    <property type="match status" value="1"/>
</dbReference>
<dbReference type="InterPro" id="IPR014001">
    <property type="entry name" value="Helicase_ATP-bd"/>
</dbReference>
<feature type="compositionally biased region" description="Basic and acidic residues" evidence="7">
    <location>
        <begin position="81"/>
        <end position="110"/>
    </location>
</feature>
<evidence type="ECO:0000259" key="10">
    <source>
        <dbReference type="PROSITE" id="PS51195"/>
    </source>
</evidence>
<evidence type="ECO:0000313" key="11">
    <source>
        <dbReference type="EMBL" id="MDQ7876742.1"/>
    </source>
</evidence>
<dbReference type="PANTHER" id="PTHR47959">
    <property type="entry name" value="ATP-DEPENDENT RNA HELICASE RHLE-RELATED"/>
    <property type="match status" value="1"/>
</dbReference>
<dbReference type="CDD" id="cd00268">
    <property type="entry name" value="DEADc"/>
    <property type="match status" value="1"/>
</dbReference>
<evidence type="ECO:0000259" key="8">
    <source>
        <dbReference type="PROSITE" id="PS51192"/>
    </source>
</evidence>
<feature type="domain" description="Helicase C-terminal" evidence="9">
    <location>
        <begin position="451"/>
        <end position="599"/>
    </location>
</feature>
<accession>A0ABU0YWQ4</accession>
<dbReference type="CDD" id="cd18787">
    <property type="entry name" value="SF2_C_DEAD"/>
    <property type="match status" value="1"/>
</dbReference>
<sequence>MPKNKKPGGGRAAKNYDPRYNPKNRAASQGRDGQDAKRRPGDSSSGKPGSRSAGHRGFRGEAPSTDAGSGRPKGRWTAQERAGRDEARAIRTHARDDRGRPARSDGDRGRPATSGRSSAPGRDRAGDGRRDSGHDAASRADSAGRRDSGAPRREAGREPAPRRDSAPRRDAAARDSGPRRDPAPRRDTVPHGGEAPARRDVVHEKLDADAIAPTEGGGATFGDLGLGQNIVKAIADLGAQHPFPIQAATIPAILDGRDVLARGRTGSGKTIAFGAPLVESVLRSQAGQRREFGRPPRALILAPTRELALQIDATIQPIARSVGLFTTQIYGGVPKARQLGALKKGIDIVIGTPGRIEDLVESRALDLSQVRVAALDEADHMCELGFLEPVQRIMRRTPRDAQRLLFSATLDGEVSALVGEFLTDPAVYEVAGETQRSGTIDHRVLVVDHRDKREILRSLVDRDGKTLVFTRTRAFAEMLAEQFDEAGIRALALHGDLDQARRTRNLEKLTSGRIDVLVATDVAARGIHVDDIDLVVQADAPDEYKTYLHRSGRTGRAGRAGTVVTLVTRARRDRLADLLERADIEAPFDDVRPGDELLEELAGR</sequence>
<evidence type="ECO:0000256" key="1">
    <source>
        <dbReference type="ARBA" id="ARBA00022741"/>
    </source>
</evidence>
<dbReference type="InterPro" id="IPR027417">
    <property type="entry name" value="P-loop_NTPase"/>
</dbReference>
<evidence type="ECO:0000256" key="4">
    <source>
        <dbReference type="ARBA" id="ARBA00022840"/>
    </source>
</evidence>
<dbReference type="PANTHER" id="PTHR47959:SF13">
    <property type="entry name" value="ATP-DEPENDENT RNA HELICASE RHLE"/>
    <property type="match status" value="1"/>
</dbReference>
<feature type="compositionally biased region" description="Basic and acidic residues" evidence="7">
    <location>
        <begin position="121"/>
        <end position="189"/>
    </location>
</feature>
<dbReference type="SMART" id="SM00487">
    <property type="entry name" value="DEXDc"/>
    <property type="match status" value="1"/>
</dbReference>
<dbReference type="Gene3D" id="3.40.50.300">
    <property type="entry name" value="P-loop containing nucleotide triphosphate hydrolases"/>
    <property type="match status" value="2"/>
</dbReference>
<dbReference type="InterPro" id="IPR050079">
    <property type="entry name" value="DEAD_box_RNA_helicase"/>
</dbReference>
<evidence type="ECO:0000256" key="2">
    <source>
        <dbReference type="ARBA" id="ARBA00022801"/>
    </source>
</evidence>
<proteinExistence type="inferred from homology"/>